<accession>A0A251ZT22</accession>
<protein>
    <submittedName>
        <fullName evidence="1">Uncharacterized protein</fullName>
    </submittedName>
</protein>
<evidence type="ECO:0000313" key="1">
    <source>
        <dbReference type="EMBL" id="OUI77802.1"/>
    </source>
</evidence>
<dbReference type="RefSeq" id="WP_086632652.1">
    <property type="nucleotide sequence ID" value="NZ_JOPB01000018.1"/>
</dbReference>
<dbReference type="EMBL" id="JOPB01000018">
    <property type="protein sequence ID" value="OUI77802.1"/>
    <property type="molecule type" value="Genomic_DNA"/>
</dbReference>
<reference evidence="2" key="1">
    <citation type="submission" date="2014-06" db="EMBL/GenBank/DDBJ databases">
        <authorList>
            <person name="Winans N.J."/>
            <person name="Newell P.D."/>
            <person name="Douglas A.E."/>
        </authorList>
    </citation>
    <scope>NUCLEOTIDE SEQUENCE [LARGE SCALE GENOMIC DNA]</scope>
    <source>
        <strain evidence="2">DmL_052</strain>
    </source>
</reference>
<gene>
    <name evidence="1" type="ORF">HK18_01305</name>
</gene>
<evidence type="ECO:0000313" key="2">
    <source>
        <dbReference type="Proteomes" id="UP000194946"/>
    </source>
</evidence>
<organism evidence="1 2">
    <name type="scientific">Commensalibacter intestini</name>
    <dbReference type="NCBI Taxonomy" id="479936"/>
    <lineage>
        <taxon>Bacteria</taxon>
        <taxon>Pseudomonadati</taxon>
        <taxon>Pseudomonadota</taxon>
        <taxon>Alphaproteobacteria</taxon>
        <taxon>Acetobacterales</taxon>
        <taxon>Acetobacteraceae</taxon>
    </lineage>
</organism>
<comment type="caution">
    <text evidence="1">The sequence shown here is derived from an EMBL/GenBank/DDBJ whole genome shotgun (WGS) entry which is preliminary data.</text>
</comment>
<proteinExistence type="predicted"/>
<dbReference type="Proteomes" id="UP000194946">
    <property type="component" value="Unassembled WGS sequence"/>
</dbReference>
<sequence>MKTTLHINTKQASLELQRIASKDIPYALAQGLNGVAKAARDQVKQELPSIFHNTNAFTRNSVAFTPANKNYQTATIFIKDQQAKYLQFEEYGGTRTPSDNSVNPSAKALVVAAPNAKKNASGALPKGYVKSLAQKAQQDLQRVKAAGRKGKGKAQSILKVSGKNGKPGGFFLLNRQQHSLTRLVSFVDKASYKPKMGFHQKVEQFINKNANHYLEQAIDRILTKGK</sequence>
<keyword evidence="2" id="KW-1185">Reference proteome</keyword>
<name>A0A251ZT22_9PROT</name>
<dbReference type="AlphaFoldDB" id="A0A251ZT22"/>